<dbReference type="EMBL" id="FNOB01000007">
    <property type="protein sequence ID" value="SDW86602.1"/>
    <property type="molecule type" value="Genomic_DNA"/>
</dbReference>
<evidence type="ECO:0000313" key="4">
    <source>
        <dbReference type="EMBL" id="SDW86602.1"/>
    </source>
</evidence>
<accession>A0AAN4UR28</accession>
<keyword evidence="2" id="KW-1133">Transmembrane helix</keyword>
<keyword evidence="2" id="KW-0812">Transmembrane</keyword>
<name>A0AAN4UR28_9RHOB</name>
<keyword evidence="4" id="KW-0378">Hydrolase</keyword>
<dbReference type="Proteomes" id="UP000199541">
    <property type="component" value="Unassembled WGS sequence"/>
</dbReference>
<dbReference type="Proteomes" id="UP000634647">
    <property type="component" value="Unassembled WGS sequence"/>
</dbReference>
<organism evidence="3 6">
    <name type="scientific">Allgaiera indica</name>
    <dbReference type="NCBI Taxonomy" id="765699"/>
    <lineage>
        <taxon>Bacteria</taxon>
        <taxon>Pseudomonadati</taxon>
        <taxon>Pseudomonadota</taxon>
        <taxon>Alphaproteobacteria</taxon>
        <taxon>Rhodobacterales</taxon>
        <taxon>Paracoccaceae</taxon>
        <taxon>Allgaiera</taxon>
    </lineage>
</organism>
<feature type="transmembrane region" description="Helical" evidence="2">
    <location>
        <begin position="35"/>
        <end position="55"/>
    </location>
</feature>
<dbReference type="RefSeq" id="WP_051646161.1">
    <property type="nucleotide sequence ID" value="NZ_BNAB01000006.1"/>
</dbReference>
<feature type="region of interest" description="Disordered" evidence="1">
    <location>
        <begin position="115"/>
        <end position="147"/>
    </location>
</feature>
<evidence type="ECO:0000256" key="2">
    <source>
        <dbReference type="SAM" id="Phobius"/>
    </source>
</evidence>
<evidence type="ECO:0000313" key="6">
    <source>
        <dbReference type="Proteomes" id="UP000634647"/>
    </source>
</evidence>
<evidence type="ECO:0000313" key="5">
    <source>
        <dbReference type="Proteomes" id="UP000199541"/>
    </source>
</evidence>
<keyword evidence="4" id="KW-0255">Endonuclease</keyword>
<reference evidence="4 5" key="2">
    <citation type="submission" date="2016-10" db="EMBL/GenBank/DDBJ databases">
        <authorList>
            <person name="Varghese N."/>
            <person name="Submissions S."/>
        </authorList>
    </citation>
    <scope>NUCLEOTIDE SEQUENCE [LARGE SCALE GENOMIC DNA]</scope>
    <source>
        <strain evidence="4 5">DSM 24802</strain>
    </source>
</reference>
<protein>
    <submittedName>
        <fullName evidence="4">Predicted 5' DNA nuclease, flap endonuclease-1-like, helix-3-turn-helix (H3TH) domain</fullName>
    </submittedName>
</protein>
<feature type="region of interest" description="Disordered" evidence="1">
    <location>
        <begin position="71"/>
        <end position="97"/>
    </location>
</feature>
<sequence>MDRKPQIVTGEALSLGIGAIAGLLMLGLLRHDFGWGWIWALLGGLIVGGAVALALRWALCRGGSLLDGHEAVPAPKPAPKATPPKISPSTAAETAAETAAVAPTKAALAADVGAPAPAKAPSGAPAPTPATSSVADDGPAGLAAARGGQADDLTKIKGVGPKLEQALHGMGIYHFDQIAAWTAPEIAWVDENLQGFRGRATRDDWVAQAKLLAAGGETEFSARADTGKVT</sequence>
<proteinExistence type="predicted"/>
<gene>
    <name evidence="3" type="ORF">GCM10008024_16860</name>
    <name evidence="4" type="ORF">SAMN05444006_107149</name>
</gene>
<feature type="transmembrane region" description="Helical" evidence="2">
    <location>
        <begin position="12"/>
        <end position="29"/>
    </location>
</feature>
<feature type="compositionally biased region" description="Low complexity" evidence="1">
    <location>
        <begin position="115"/>
        <end position="135"/>
    </location>
</feature>
<evidence type="ECO:0000313" key="3">
    <source>
        <dbReference type="EMBL" id="GHE01428.1"/>
    </source>
</evidence>
<dbReference type="Gene3D" id="1.10.150.20">
    <property type="entry name" value="5' to 3' exonuclease, C-terminal subdomain"/>
    <property type="match status" value="1"/>
</dbReference>
<reference evidence="3" key="1">
    <citation type="journal article" date="2014" name="Int. J. Syst. Evol. Microbiol.">
        <title>Complete genome sequence of Corynebacterium casei LMG S-19264T (=DSM 44701T), isolated from a smear-ripened cheese.</title>
        <authorList>
            <consortium name="US DOE Joint Genome Institute (JGI-PGF)"/>
            <person name="Walter F."/>
            <person name="Albersmeier A."/>
            <person name="Kalinowski J."/>
            <person name="Ruckert C."/>
        </authorList>
    </citation>
    <scope>NUCLEOTIDE SEQUENCE</scope>
    <source>
        <strain evidence="3">CGMCC 1.10859</strain>
    </source>
</reference>
<dbReference type="EMBL" id="BNAB01000006">
    <property type="protein sequence ID" value="GHE01428.1"/>
    <property type="molecule type" value="Genomic_DNA"/>
</dbReference>
<evidence type="ECO:0000256" key="1">
    <source>
        <dbReference type="SAM" id="MobiDB-lite"/>
    </source>
</evidence>
<feature type="compositionally biased region" description="Pro residues" evidence="1">
    <location>
        <begin position="74"/>
        <end position="86"/>
    </location>
</feature>
<dbReference type="AlphaFoldDB" id="A0AAN4UR28"/>
<dbReference type="GO" id="GO:0004519">
    <property type="term" value="F:endonuclease activity"/>
    <property type="evidence" value="ECO:0007669"/>
    <property type="project" value="UniProtKB-KW"/>
</dbReference>
<keyword evidence="2" id="KW-0472">Membrane</keyword>
<comment type="caution">
    <text evidence="3">The sequence shown here is derived from an EMBL/GenBank/DDBJ whole genome shotgun (WGS) entry which is preliminary data.</text>
</comment>
<keyword evidence="4" id="KW-0540">Nuclease</keyword>
<reference evidence="3" key="3">
    <citation type="submission" date="2023-06" db="EMBL/GenBank/DDBJ databases">
        <authorList>
            <person name="Sun Q."/>
            <person name="Zhou Y."/>
        </authorList>
    </citation>
    <scope>NUCLEOTIDE SEQUENCE</scope>
    <source>
        <strain evidence="3">CGMCC 1.10859</strain>
    </source>
</reference>
<keyword evidence="5" id="KW-1185">Reference proteome</keyword>